<dbReference type="Proteomes" id="UP000288096">
    <property type="component" value="Unassembled WGS sequence"/>
</dbReference>
<comment type="caution">
    <text evidence="2">The sequence shown here is derived from an EMBL/GenBank/DDBJ whole genome shotgun (WGS) entry which is preliminary data.</text>
</comment>
<gene>
    <name evidence="2" type="ORF">DENIS_0979</name>
</gene>
<dbReference type="SUPFAM" id="SSF50475">
    <property type="entry name" value="FMN-binding split barrel"/>
    <property type="match status" value="1"/>
</dbReference>
<dbReference type="AlphaFoldDB" id="A0A401FSU4"/>
<reference evidence="3" key="1">
    <citation type="submission" date="2017-11" db="EMBL/GenBank/DDBJ databases">
        <authorList>
            <person name="Watanabe M."/>
            <person name="Kojima H."/>
        </authorList>
    </citation>
    <scope>NUCLEOTIDE SEQUENCE [LARGE SCALE GENOMIC DNA]</scope>
    <source>
        <strain evidence="3">Tokyo 01</strain>
    </source>
</reference>
<evidence type="ECO:0000313" key="2">
    <source>
        <dbReference type="EMBL" id="GBC60037.1"/>
    </source>
</evidence>
<reference evidence="3" key="2">
    <citation type="submission" date="2019-01" db="EMBL/GenBank/DDBJ databases">
        <title>Genome sequence of Desulfonema ishimotonii strain Tokyo 01.</title>
        <authorList>
            <person name="Fukui M."/>
        </authorList>
    </citation>
    <scope>NUCLEOTIDE SEQUENCE [LARGE SCALE GENOMIC DNA]</scope>
    <source>
        <strain evidence="3">Tokyo 01</strain>
    </source>
</reference>
<organism evidence="2 3">
    <name type="scientific">Desulfonema ishimotonii</name>
    <dbReference type="NCBI Taxonomy" id="45657"/>
    <lineage>
        <taxon>Bacteria</taxon>
        <taxon>Pseudomonadati</taxon>
        <taxon>Thermodesulfobacteriota</taxon>
        <taxon>Desulfobacteria</taxon>
        <taxon>Desulfobacterales</taxon>
        <taxon>Desulfococcaceae</taxon>
        <taxon>Desulfonema</taxon>
    </lineage>
</organism>
<protein>
    <submittedName>
        <fullName evidence="2">Pyridoxamine 5'-phosphate oxidase</fullName>
    </submittedName>
</protein>
<dbReference type="InterPro" id="IPR012349">
    <property type="entry name" value="Split_barrel_FMN-bd"/>
</dbReference>
<dbReference type="Gene3D" id="2.30.110.10">
    <property type="entry name" value="Electron Transport, Fmn-binding Protein, Chain A"/>
    <property type="match status" value="1"/>
</dbReference>
<dbReference type="OrthoDB" id="5396728at2"/>
<sequence>MELKEYFETVKGTGVLATADKEGRVDVAVYSRPHIMEDGTLALIMRDRLTHYCLQSNPHAAYMFIEACPGYRGKRLFLTKLREEEEGAEVAAQKRRSLSSEEDAERGPKFLVVFHIDRVLPLIGPGD</sequence>
<dbReference type="EMBL" id="BEXT01000001">
    <property type="protein sequence ID" value="GBC60037.1"/>
    <property type="molecule type" value="Genomic_DNA"/>
</dbReference>
<evidence type="ECO:0000256" key="1">
    <source>
        <dbReference type="SAM" id="MobiDB-lite"/>
    </source>
</evidence>
<name>A0A401FSU4_9BACT</name>
<feature type="region of interest" description="Disordered" evidence="1">
    <location>
        <begin position="86"/>
        <end position="105"/>
    </location>
</feature>
<proteinExistence type="predicted"/>
<accession>A0A401FSU4</accession>
<evidence type="ECO:0000313" key="3">
    <source>
        <dbReference type="Proteomes" id="UP000288096"/>
    </source>
</evidence>
<dbReference type="RefSeq" id="WP_124327493.1">
    <property type="nucleotide sequence ID" value="NZ_BEXT01000001.1"/>
</dbReference>
<keyword evidence="3" id="KW-1185">Reference proteome</keyword>